<protein>
    <recommendedName>
        <fullName evidence="1">ABM domain-containing protein</fullName>
    </recommendedName>
</protein>
<accession>A0A0R2P1U0</accession>
<sequence length="103" mass="12327">MSYAVIFRSIRTNAHNELYESHSQKMEELVKATAGYLSHYSHRDPVSRSGVTISYFESLEAIKTWREHPEHKEVQRLGRELFYSWYEIQVVKVDRQYEWSLGE</sequence>
<evidence type="ECO:0000313" key="2">
    <source>
        <dbReference type="EMBL" id="KRO30752.1"/>
    </source>
</evidence>
<dbReference type="AlphaFoldDB" id="A0A0R2P1U0"/>
<proteinExistence type="predicted"/>
<dbReference type="PANTHER" id="PTHR37811:SF2">
    <property type="entry name" value="ABM DOMAIN-CONTAINING PROTEIN"/>
    <property type="match status" value="1"/>
</dbReference>
<dbReference type="Gene3D" id="3.30.70.100">
    <property type="match status" value="1"/>
</dbReference>
<dbReference type="InterPro" id="IPR052936">
    <property type="entry name" value="Jasmonate_Hydroxylase-like"/>
</dbReference>
<feature type="domain" description="ABM" evidence="1">
    <location>
        <begin position="3"/>
        <end position="76"/>
    </location>
</feature>
<evidence type="ECO:0000313" key="3">
    <source>
        <dbReference type="Proteomes" id="UP000053349"/>
    </source>
</evidence>
<evidence type="ECO:0000259" key="1">
    <source>
        <dbReference type="Pfam" id="PF03992"/>
    </source>
</evidence>
<dbReference type="InterPro" id="IPR011008">
    <property type="entry name" value="Dimeric_a/b-barrel"/>
</dbReference>
<comment type="caution">
    <text evidence="2">The sequence shown here is derived from an EMBL/GenBank/DDBJ whole genome shotgun (WGS) entry which is preliminary data.</text>
</comment>
<reference evidence="2 3" key="1">
    <citation type="submission" date="2015-10" db="EMBL/GenBank/DDBJ databases">
        <title>Metagenome-Assembled Genomes uncover a global brackish microbiome.</title>
        <authorList>
            <person name="Hugerth L.W."/>
            <person name="Larsson J."/>
            <person name="Alneberg J."/>
            <person name="Lindh M.V."/>
            <person name="Legrand C."/>
            <person name="Pinhassi J."/>
            <person name="Andersson A.F."/>
        </authorList>
    </citation>
    <scope>NUCLEOTIDE SEQUENCE [LARGE SCALE GENOMIC DNA]</scope>
    <source>
        <strain evidence="2">BACL2 MAG-121001-bin67</strain>
    </source>
</reference>
<name>A0A0R2P1U0_9ACTN</name>
<dbReference type="EMBL" id="LIAW01000347">
    <property type="protein sequence ID" value="KRO30752.1"/>
    <property type="molecule type" value="Genomic_DNA"/>
</dbReference>
<dbReference type="SUPFAM" id="SSF54909">
    <property type="entry name" value="Dimeric alpha+beta barrel"/>
    <property type="match status" value="1"/>
</dbReference>
<dbReference type="Proteomes" id="UP000053349">
    <property type="component" value="Unassembled WGS sequence"/>
</dbReference>
<dbReference type="InterPro" id="IPR007138">
    <property type="entry name" value="ABM_dom"/>
</dbReference>
<organism evidence="2 3">
    <name type="scientific">Actinobacteria bacterium BACL2 MAG-121001-bin67</name>
    <dbReference type="NCBI Taxonomy" id="1655572"/>
    <lineage>
        <taxon>Bacteria</taxon>
        <taxon>Bacillati</taxon>
        <taxon>Actinomycetota</taxon>
        <taxon>Actinomycetes</taxon>
        <taxon>Actinomycetes incertae sedis</taxon>
        <taxon>ac1 cluster</taxon>
    </lineage>
</organism>
<dbReference type="PANTHER" id="PTHR37811">
    <property type="entry name" value="BLL5343 PROTEIN"/>
    <property type="match status" value="1"/>
</dbReference>
<dbReference type="Pfam" id="PF03992">
    <property type="entry name" value="ABM"/>
    <property type="match status" value="1"/>
</dbReference>
<gene>
    <name evidence="2" type="ORF">ABR64_02235</name>
</gene>